<gene>
    <name evidence="1" type="ORF">CDL15_Pgr002748</name>
</gene>
<protein>
    <recommendedName>
        <fullName evidence="3">B box-type domain-containing protein</fullName>
    </recommendedName>
</protein>
<accession>A0A218X284</accession>
<sequence>MKWSLSAGSIRDGCEDLPRPHQDCHGRCRKGLSKRRLCTAEADEAFQCRKCDRSVHTANFLALRHARCVLCETCKRFTRRYIVGTSMEVKLRTVVKLSQSSQDSKMNYSWRIDIVYTSSNVWYQPGNWIL</sequence>
<reference evidence="2" key="1">
    <citation type="journal article" date="2017" name="Plant J.">
        <title>The pomegranate (Punica granatum L.) genome and the genomics of punicalagin biosynthesis.</title>
        <authorList>
            <person name="Qin G."/>
            <person name="Xu C."/>
            <person name="Ming R."/>
            <person name="Tang H."/>
            <person name="Guyot R."/>
            <person name="Kramer E.M."/>
            <person name="Hu Y."/>
            <person name="Yi X."/>
            <person name="Qi Y."/>
            <person name="Xu X."/>
            <person name="Gao Z."/>
            <person name="Pan H."/>
            <person name="Jian J."/>
            <person name="Tian Y."/>
            <person name="Yue Z."/>
            <person name="Xu Y."/>
        </authorList>
    </citation>
    <scope>NUCLEOTIDE SEQUENCE [LARGE SCALE GENOMIC DNA]</scope>
    <source>
        <strain evidence="2">cv. Dabenzi</strain>
    </source>
</reference>
<dbReference type="EMBL" id="MTKT01002492">
    <property type="protein sequence ID" value="OWM78581.1"/>
    <property type="molecule type" value="Genomic_DNA"/>
</dbReference>
<evidence type="ECO:0000313" key="2">
    <source>
        <dbReference type="Proteomes" id="UP000197138"/>
    </source>
</evidence>
<organism evidence="1 2">
    <name type="scientific">Punica granatum</name>
    <name type="common">Pomegranate</name>
    <dbReference type="NCBI Taxonomy" id="22663"/>
    <lineage>
        <taxon>Eukaryota</taxon>
        <taxon>Viridiplantae</taxon>
        <taxon>Streptophyta</taxon>
        <taxon>Embryophyta</taxon>
        <taxon>Tracheophyta</taxon>
        <taxon>Spermatophyta</taxon>
        <taxon>Magnoliopsida</taxon>
        <taxon>eudicotyledons</taxon>
        <taxon>Gunneridae</taxon>
        <taxon>Pentapetalae</taxon>
        <taxon>rosids</taxon>
        <taxon>malvids</taxon>
        <taxon>Myrtales</taxon>
        <taxon>Lythraceae</taxon>
        <taxon>Punica</taxon>
    </lineage>
</organism>
<dbReference type="AlphaFoldDB" id="A0A218X284"/>
<evidence type="ECO:0008006" key="3">
    <source>
        <dbReference type="Google" id="ProtNLM"/>
    </source>
</evidence>
<proteinExistence type="predicted"/>
<name>A0A218X284_PUNGR</name>
<dbReference type="Proteomes" id="UP000197138">
    <property type="component" value="Unassembled WGS sequence"/>
</dbReference>
<evidence type="ECO:0000313" key="1">
    <source>
        <dbReference type="EMBL" id="OWM78581.1"/>
    </source>
</evidence>
<comment type="caution">
    <text evidence="1">The sequence shown here is derived from an EMBL/GenBank/DDBJ whole genome shotgun (WGS) entry which is preliminary data.</text>
</comment>